<dbReference type="Proteomes" id="UP000799771">
    <property type="component" value="Unassembled WGS sequence"/>
</dbReference>
<dbReference type="RefSeq" id="XP_033524999.1">
    <property type="nucleotide sequence ID" value="XM_033662634.1"/>
</dbReference>
<name>A0A6A6AF67_9PLEO</name>
<dbReference type="AlphaFoldDB" id="A0A6A6AF67"/>
<dbReference type="GeneID" id="54403066"/>
<proteinExistence type="predicted"/>
<reference evidence="1" key="1">
    <citation type="journal article" date="2020" name="Stud. Mycol.">
        <title>101 Dothideomycetes genomes: a test case for predicting lifestyles and emergence of pathogens.</title>
        <authorList>
            <person name="Haridas S."/>
            <person name="Albert R."/>
            <person name="Binder M."/>
            <person name="Bloem J."/>
            <person name="Labutti K."/>
            <person name="Salamov A."/>
            <person name="Andreopoulos B."/>
            <person name="Baker S."/>
            <person name="Barry K."/>
            <person name="Bills G."/>
            <person name="Bluhm B."/>
            <person name="Cannon C."/>
            <person name="Castanera R."/>
            <person name="Culley D."/>
            <person name="Daum C."/>
            <person name="Ezra D."/>
            <person name="Gonzalez J."/>
            <person name="Henrissat B."/>
            <person name="Kuo A."/>
            <person name="Liang C."/>
            <person name="Lipzen A."/>
            <person name="Lutzoni F."/>
            <person name="Magnuson J."/>
            <person name="Mondo S."/>
            <person name="Nolan M."/>
            <person name="Ohm R."/>
            <person name="Pangilinan J."/>
            <person name="Park H.-J."/>
            <person name="Ramirez L."/>
            <person name="Alfaro M."/>
            <person name="Sun H."/>
            <person name="Tritt A."/>
            <person name="Yoshinaga Y."/>
            <person name="Zwiers L.-H."/>
            <person name="Turgeon B."/>
            <person name="Goodwin S."/>
            <person name="Spatafora J."/>
            <person name="Crous P."/>
            <person name="Grigoriev I."/>
        </authorList>
    </citation>
    <scope>NUCLEOTIDE SEQUENCE</scope>
    <source>
        <strain evidence="1">CBS 119687</strain>
    </source>
</reference>
<organism evidence="1 2">
    <name type="scientific">Dothidotthia symphoricarpi CBS 119687</name>
    <dbReference type="NCBI Taxonomy" id="1392245"/>
    <lineage>
        <taxon>Eukaryota</taxon>
        <taxon>Fungi</taxon>
        <taxon>Dikarya</taxon>
        <taxon>Ascomycota</taxon>
        <taxon>Pezizomycotina</taxon>
        <taxon>Dothideomycetes</taxon>
        <taxon>Pleosporomycetidae</taxon>
        <taxon>Pleosporales</taxon>
        <taxon>Dothidotthiaceae</taxon>
        <taxon>Dothidotthia</taxon>
    </lineage>
</organism>
<evidence type="ECO:0000313" key="1">
    <source>
        <dbReference type="EMBL" id="KAF2130612.1"/>
    </source>
</evidence>
<protein>
    <submittedName>
        <fullName evidence="1">Uncharacterized protein</fullName>
    </submittedName>
</protein>
<dbReference type="EMBL" id="ML977504">
    <property type="protein sequence ID" value="KAF2130612.1"/>
    <property type="molecule type" value="Genomic_DNA"/>
</dbReference>
<keyword evidence="2" id="KW-1185">Reference proteome</keyword>
<accession>A0A6A6AF67</accession>
<evidence type="ECO:0000313" key="2">
    <source>
        <dbReference type="Proteomes" id="UP000799771"/>
    </source>
</evidence>
<gene>
    <name evidence="1" type="ORF">P153DRAFT_221857</name>
</gene>
<sequence length="219" mass="22831">MTSFVVCWTTISGGASTDLGALVGATATHAAAATGLLDFFDVAAGVRRSVCRSVCRSVFPPMGAPTVDPLDGTGSLGRTLAARETVDGTGCRSVCGSVLAPQILPLDPRDGTGSLGRTLAARETADGAGCRSVLSPMDAPTLDPRDETESLGRRVVDDTHEAVRAAEDEDEDEAIGFSSMNPIAREAAIAAWERLSMLMRFSWNIVLVWCGVVDWEGGG</sequence>